<keyword evidence="2" id="KW-1185">Reference proteome</keyword>
<evidence type="ECO:0000313" key="2">
    <source>
        <dbReference type="Proteomes" id="UP000664132"/>
    </source>
</evidence>
<dbReference type="EMBL" id="JAFJYH010000303">
    <property type="protein sequence ID" value="KAG4413636.1"/>
    <property type="molecule type" value="Genomic_DNA"/>
</dbReference>
<accession>A0A8H7W0R5</accession>
<organism evidence="1 2">
    <name type="scientific">Cadophora malorum</name>
    <dbReference type="NCBI Taxonomy" id="108018"/>
    <lineage>
        <taxon>Eukaryota</taxon>
        <taxon>Fungi</taxon>
        <taxon>Dikarya</taxon>
        <taxon>Ascomycota</taxon>
        <taxon>Pezizomycotina</taxon>
        <taxon>Leotiomycetes</taxon>
        <taxon>Helotiales</taxon>
        <taxon>Ploettnerulaceae</taxon>
        <taxon>Cadophora</taxon>
    </lineage>
</organism>
<name>A0A8H7W0R5_9HELO</name>
<sequence length="57" mass="6264">MSSPSCYAGRVIVKTRAGLALDIVPELTDQEVLFQSFILILFCASRITRYEGVGLSK</sequence>
<comment type="caution">
    <text evidence="1">The sequence shown here is derived from an EMBL/GenBank/DDBJ whole genome shotgun (WGS) entry which is preliminary data.</text>
</comment>
<evidence type="ECO:0000313" key="1">
    <source>
        <dbReference type="EMBL" id="KAG4413636.1"/>
    </source>
</evidence>
<dbReference type="Proteomes" id="UP000664132">
    <property type="component" value="Unassembled WGS sequence"/>
</dbReference>
<reference evidence="1" key="1">
    <citation type="submission" date="2021-02" db="EMBL/GenBank/DDBJ databases">
        <title>Genome sequence Cadophora malorum strain M34.</title>
        <authorList>
            <person name="Stefanovic E."/>
            <person name="Vu D."/>
            <person name="Scully C."/>
            <person name="Dijksterhuis J."/>
            <person name="Roader J."/>
            <person name="Houbraken J."/>
        </authorList>
    </citation>
    <scope>NUCLEOTIDE SEQUENCE</scope>
    <source>
        <strain evidence="1">M34</strain>
    </source>
</reference>
<protein>
    <submittedName>
        <fullName evidence="1">Uncharacterized protein</fullName>
    </submittedName>
</protein>
<proteinExistence type="predicted"/>
<dbReference type="AlphaFoldDB" id="A0A8H7W0R5"/>
<gene>
    <name evidence="1" type="ORF">IFR04_013214</name>
</gene>